<feature type="non-terminal residue" evidence="2">
    <location>
        <position position="1"/>
    </location>
</feature>
<evidence type="ECO:0000313" key="3">
    <source>
        <dbReference type="Proteomes" id="UP000499080"/>
    </source>
</evidence>
<organism evidence="2 3">
    <name type="scientific">Araneus ventricosus</name>
    <name type="common">Orbweaver spider</name>
    <name type="synonym">Epeira ventricosa</name>
    <dbReference type="NCBI Taxonomy" id="182803"/>
    <lineage>
        <taxon>Eukaryota</taxon>
        <taxon>Metazoa</taxon>
        <taxon>Ecdysozoa</taxon>
        <taxon>Arthropoda</taxon>
        <taxon>Chelicerata</taxon>
        <taxon>Arachnida</taxon>
        <taxon>Araneae</taxon>
        <taxon>Araneomorphae</taxon>
        <taxon>Entelegynae</taxon>
        <taxon>Araneoidea</taxon>
        <taxon>Araneidae</taxon>
        <taxon>Araneus</taxon>
    </lineage>
</organism>
<dbReference type="PROSITE" id="PS51406">
    <property type="entry name" value="FIBRINOGEN_C_2"/>
    <property type="match status" value="1"/>
</dbReference>
<dbReference type="AlphaFoldDB" id="A0A4Y2USX9"/>
<dbReference type="SMART" id="SM00186">
    <property type="entry name" value="FBG"/>
    <property type="match status" value="1"/>
</dbReference>
<dbReference type="PANTHER" id="PTHR19143">
    <property type="entry name" value="FIBRINOGEN/TENASCIN/ANGIOPOEITIN"/>
    <property type="match status" value="1"/>
</dbReference>
<dbReference type="InterPro" id="IPR036056">
    <property type="entry name" value="Fibrinogen-like_C"/>
</dbReference>
<dbReference type="Gene3D" id="4.10.530.10">
    <property type="entry name" value="Gamma-fibrinogen Carboxyl Terminal Fragment, domain 2"/>
    <property type="match status" value="1"/>
</dbReference>
<protein>
    <submittedName>
        <fullName evidence="2">Techylectin-5A</fullName>
    </submittedName>
</protein>
<dbReference type="InterPro" id="IPR002181">
    <property type="entry name" value="Fibrinogen_a/b/g_C_dom"/>
</dbReference>
<feature type="domain" description="Fibrinogen C-terminal" evidence="1">
    <location>
        <begin position="1"/>
        <end position="97"/>
    </location>
</feature>
<proteinExistence type="predicted"/>
<dbReference type="GO" id="GO:0005615">
    <property type="term" value="C:extracellular space"/>
    <property type="evidence" value="ECO:0007669"/>
    <property type="project" value="TreeGrafter"/>
</dbReference>
<accession>A0A4Y2USX9</accession>
<reference evidence="2 3" key="1">
    <citation type="journal article" date="2019" name="Sci. Rep.">
        <title>Orb-weaving spider Araneus ventricosus genome elucidates the spidroin gene catalogue.</title>
        <authorList>
            <person name="Kono N."/>
            <person name="Nakamura H."/>
            <person name="Ohtoshi R."/>
            <person name="Moran D.A.P."/>
            <person name="Shinohara A."/>
            <person name="Yoshida Y."/>
            <person name="Fujiwara M."/>
            <person name="Mori M."/>
            <person name="Tomita M."/>
            <person name="Arakawa K."/>
        </authorList>
    </citation>
    <scope>NUCLEOTIDE SEQUENCE [LARGE SCALE GENOMIC DNA]</scope>
</reference>
<dbReference type="Proteomes" id="UP000499080">
    <property type="component" value="Unassembled WGS sequence"/>
</dbReference>
<dbReference type="InterPro" id="IPR050373">
    <property type="entry name" value="Fibrinogen_C-term_domain"/>
</dbReference>
<evidence type="ECO:0000259" key="1">
    <source>
        <dbReference type="PROSITE" id="PS51406"/>
    </source>
</evidence>
<evidence type="ECO:0000313" key="2">
    <source>
        <dbReference type="EMBL" id="GBO14796.1"/>
    </source>
</evidence>
<comment type="caution">
    <text evidence="2">The sequence shown here is derived from an EMBL/GenBank/DDBJ whole genome shotgun (WGS) entry which is preliminary data.</text>
</comment>
<dbReference type="Gene3D" id="3.90.215.10">
    <property type="entry name" value="Gamma Fibrinogen, chain A, domain 1"/>
    <property type="match status" value="2"/>
</dbReference>
<name>A0A4Y2USX9_ARAVE</name>
<dbReference type="OrthoDB" id="6145874at2759"/>
<dbReference type="Pfam" id="PF00147">
    <property type="entry name" value="Fibrinogen_C"/>
    <property type="match status" value="2"/>
</dbReference>
<keyword evidence="3" id="KW-1185">Reference proteome</keyword>
<dbReference type="EMBL" id="BGPR01038900">
    <property type="protein sequence ID" value="GBO14796.1"/>
    <property type="molecule type" value="Genomic_DNA"/>
</dbReference>
<gene>
    <name evidence="2" type="primary">TL5A_37</name>
    <name evidence="2" type="ORF">AVEN_223887_1</name>
</gene>
<dbReference type="InterPro" id="IPR014716">
    <property type="entry name" value="Fibrinogen_a/b/g_C_1"/>
</dbReference>
<dbReference type="SUPFAM" id="SSF56496">
    <property type="entry name" value="Fibrinogen C-terminal domain-like"/>
    <property type="match status" value="2"/>
</dbReference>
<sequence length="205" mass="23921">NDNIFALTNQKSYSVRFDLEQITRETAFAEYNYFWIDEEAQNYKLHIEDYSGDAGDALKPHNGEDFYTKDKPGKSEGSGMHKGGWWLDVYPSTNLNGLNLKEEIHITDGYRRRDGDALKPHNGEDFYTKDKRGKFVTSGIHKGGWWLDMYPSTNLNGLNLKEYRDLIGDSRRKDGITWFTFARNYLSLFFTEIKIRSREFRNSNG</sequence>